<dbReference type="OrthoDB" id="9808310at2"/>
<dbReference type="EMBL" id="FNMY01000001">
    <property type="protein sequence ID" value="SDW30755.1"/>
    <property type="molecule type" value="Genomic_DNA"/>
</dbReference>
<dbReference type="STRING" id="1073328.SAMN05216294_2442"/>
<dbReference type="PANTHER" id="PTHR35446:SF3">
    <property type="entry name" value="CMD DOMAIN-CONTAINING PROTEIN"/>
    <property type="match status" value="1"/>
</dbReference>
<dbReference type="RefSeq" id="WP_090296349.1">
    <property type="nucleotide sequence ID" value="NZ_FNKI01000002.1"/>
</dbReference>
<keyword evidence="2" id="KW-0560">Oxidoreductase</keyword>
<accession>A0A1H2SGX0</accession>
<dbReference type="SUPFAM" id="SSF69118">
    <property type="entry name" value="AhpD-like"/>
    <property type="match status" value="1"/>
</dbReference>
<dbReference type="Proteomes" id="UP000199592">
    <property type="component" value="Unassembled WGS sequence"/>
</dbReference>
<keyword evidence="3" id="KW-1185">Reference proteome</keyword>
<organism evidence="2 3">
    <name type="scientific">Flagellimonas zhangzhouensis</name>
    <dbReference type="NCBI Taxonomy" id="1073328"/>
    <lineage>
        <taxon>Bacteria</taxon>
        <taxon>Pseudomonadati</taxon>
        <taxon>Bacteroidota</taxon>
        <taxon>Flavobacteriia</taxon>
        <taxon>Flavobacteriales</taxon>
        <taxon>Flavobacteriaceae</taxon>
        <taxon>Flagellimonas</taxon>
    </lineage>
</organism>
<evidence type="ECO:0000259" key="1">
    <source>
        <dbReference type="Pfam" id="PF02627"/>
    </source>
</evidence>
<dbReference type="PANTHER" id="PTHR35446">
    <property type="entry name" value="SI:CH211-175M2.5"/>
    <property type="match status" value="1"/>
</dbReference>
<dbReference type="InterPro" id="IPR029032">
    <property type="entry name" value="AhpD-like"/>
</dbReference>
<reference evidence="3" key="1">
    <citation type="submission" date="2016-10" db="EMBL/GenBank/DDBJ databases">
        <authorList>
            <person name="Varghese N."/>
            <person name="Submissions S."/>
        </authorList>
    </citation>
    <scope>NUCLEOTIDE SEQUENCE [LARGE SCALE GENOMIC DNA]</scope>
    <source>
        <strain evidence="3">DSM 25030</strain>
    </source>
</reference>
<dbReference type="Pfam" id="PF02627">
    <property type="entry name" value="CMD"/>
    <property type="match status" value="1"/>
</dbReference>
<evidence type="ECO:0000313" key="2">
    <source>
        <dbReference type="EMBL" id="SDW30755.1"/>
    </source>
</evidence>
<dbReference type="AlphaFoldDB" id="A0A1H2SGX0"/>
<dbReference type="Gene3D" id="1.20.1290.10">
    <property type="entry name" value="AhpD-like"/>
    <property type="match status" value="1"/>
</dbReference>
<evidence type="ECO:0000313" key="3">
    <source>
        <dbReference type="Proteomes" id="UP000199592"/>
    </source>
</evidence>
<keyword evidence="2" id="KW-0575">Peroxidase</keyword>
<name>A0A1H2SGX0_9FLAO</name>
<dbReference type="InterPro" id="IPR003779">
    <property type="entry name" value="CMD-like"/>
</dbReference>
<proteinExistence type="predicted"/>
<feature type="domain" description="Carboxymuconolactone decarboxylase-like" evidence="1">
    <location>
        <begin position="43"/>
        <end position="85"/>
    </location>
</feature>
<dbReference type="GO" id="GO:0051920">
    <property type="term" value="F:peroxiredoxin activity"/>
    <property type="evidence" value="ECO:0007669"/>
    <property type="project" value="InterPro"/>
</dbReference>
<gene>
    <name evidence="2" type="ORF">SAMN04487892_1087</name>
</gene>
<sequence length="181" mass="19047">MTRLQALDPKVATGRSKELFDGIQAKLGMVPNMMRTMGNSSAVLEGYLNLSEALGKGSLGNRLGELLALSVAESNACNYCLSAHSFIGEKLVGIDTNTLQAAREGINSDPKVAAALQFAKTLINKNGRVSSEDVEAVKAAGYTDGAVGEIVAHVALNILTNYFNNTANTDIDFPVVEVATV</sequence>
<protein>
    <submittedName>
        <fullName evidence="2">Uncharacterized peroxidase-related enzyme</fullName>
    </submittedName>
</protein>